<keyword evidence="2" id="KW-1185">Reference proteome</keyword>
<name>A0ABV0BV97_9SPHI</name>
<organism evidence="1 2">
    <name type="scientific">Sphingobacterium kitahiroshimense</name>
    <dbReference type="NCBI Taxonomy" id="470446"/>
    <lineage>
        <taxon>Bacteria</taxon>
        <taxon>Pseudomonadati</taxon>
        <taxon>Bacteroidota</taxon>
        <taxon>Sphingobacteriia</taxon>
        <taxon>Sphingobacteriales</taxon>
        <taxon>Sphingobacteriaceae</taxon>
        <taxon>Sphingobacterium</taxon>
    </lineage>
</organism>
<gene>
    <name evidence="1" type="ORF">ABE541_14450</name>
</gene>
<dbReference type="Proteomes" id="UP001409291">
    <property type="component" value="Unassembled WGS sequence"/>
</dbReference>
<reference evidence="1 2" key="1">
    <citation type="submission" date="2024-04" db="EMBL/GenBank/DDBJ databases">
        <title>WGS of bacteria from Torrens River.</title>
        <authorList>
            <person name="Wyrsch E.R."/>
            <person name="Drigo B."/>
        </authorList>
    </citation>
    <scope>NUCLEOTIDE SEQUENCE [LARGE SCALE GENOMIC DNA]</scope>
    <source>
        <strain evidence="1 2">TWI391</strain>
    </source>
</reference>
<protein>
    <recommendedName>
        <fullName evidence="3">Lipoprotein</fullName>
    </recommendedName>
</protein>
<evidence type="ECO:0000313" key="2">
    <source>
        <dbReference type="Proteomes" id="UP001409291"/>
    </source>
</evidence>
<dbReference type="PROSITE" id="PS51257">
    <property type="entry name" value="PROKAR_LIPOPROTEIN"/>
    <property type="match status" value="1"/>
</dbReference>
<evidence type="ECO:0000313" key="1">
    <source>
        <dbReference type="EMBL" id="MEN5378460.1"/>
    </source>
</evidence>
<proteinExistence type="predicted"/>
<sequence length="150" mass="17033">MRAFFPSTFHSIKTYCYLITILFTLSCQPSSVNFPAKHYRAVSKRDTAYLQLTKNENHFYGHYTIQYGNSGKDSGEIRGNIKGDTLIGDYFYMPHSGGVKKRTPFALLQDGKTLRLGNGAIVRFLDIPSYSPDVAINYDSVKFVFTEILH</sequence>
<evidence type="ECO:0008006" key="3">
    <source>
        <dbReference type="Google" id="ProtNLM"/>
    </source>
</evidence>
<accession>A0ABV0BV97</accession>
<comment type="caution">
    <text evidence="1">The sequence shown here is derived from an EMBL/GenBank/DDBJ whole genome shotgun (WGS) entry which is preliminary data.</text>
</comment>
<dbReference type="EMBL" id="JBDJNQ010000006">
    <property type="protein sequence ID" value="MEN5378460.1"/>
    <property type="molecule type" value="Genomic_DNA"/>
</dbReference>
<dbReference type="RefSeq" id="WP_346581564.1">
    <property type="nucleotide sequence ID" value="NZ_JBDJLH010000012.1"/>
</dbReference>